<evidence type="ECO:0000256" key="12">
    <source>
        <dbReference type="ARBA" id="ARBA00044662"/>
    </source>
</evidence>
<evidence type="ECO:0000256" key="4">
    <source>
        <dbReference type="ARBA" id="ARBA00022475"/>
    </source>
</evidence>
<keyword evidence="21" id="KW-1185">Reference proteome</keyword>
<evidence type="ECO:0000259" key="19">
    <source>
        <dbReference type="PROSITE" id="PS50850"/>
    </source>
</evidence>
<evidence type="ECO:0000256" key="10">
    <source>
        <dbReference type="ARBA" id="ARBA00044648"/>
    </source>
</evidence>
<dbReference type="InterPro" id="IPR005829">
    <property type="entry name" value="Sugar_transporter_CS"/>
</dbReference>
<feature type="transmembrane region" description="Helical" evidence="17">
    <location>
        <begin position="92"/>
        <end position="112"/>
    </location>
</feature>
<comment type="catalytic activity">
    <reaction evidence="12">
        <text>D-mannose(out) = D-mannose(in)</text>
        <dbReference type="Rhea" id="RHEA:78391"/>
        <dbReference type="ChEBI" id="CHEBI:4208"/>
    </reaction>
    <physiologicalReaction direction="left-to-right" evidence="12">
        <dbReference type="Rhea" id="RHEA:78392"/>
    </physiologicalReaction>
</comment>
<keyword evidence="7 17" id="KW-1133">Transmembrane helix</keyword>
<dbReference type="InterPro" id="IPR003663">
    <property type="entry name" value="Sugar/inositol_transpt"/>
</dbReference>
<evidence type="ECO:0000256" key="3">
    <source>
        <dbReference type="ARBA" id="ARBA00022448"/>
    </source>
</evidence>
<dbReference type="EMBL" id="JAAPAO010000027">
    <property type="protein sequence ID" value="KAF4676832.1"/>
    <property type="molecule type" value="Genomic_DNA"/>
</dbReference>
<comment type="catalytic activity">
    <reaction evidence="13">
        <text>D-glucosamine(out) = D-glucosamine(in)</text>
        <dbReference type="Rhea" id="RHEA:78423"/>
        <dbReference type="ChEBI" id="CHEBI:58723"/>
    </reaction>
    <physiologicalReaction direction="left-to-right" evidence="13">
        <dbReference type="Rhea" id="RHEA:78424"/>
    </physiologicalReaction>
</comment>
<organism evidence="20 21">
    <name type="scientific">Perkinsus chesapeaki</name>
    <name type="common">Clam parasite</name>
    <name type="synonym">Perkinsus andrewsi</name>
    <dbReference type="NCBI Taxonomy" id="330153"/>
    <lineage>
        <taxon>Eukaryota</taxon>
        <taxon>Sar</taxon>
        <taxon>Alveolata</taxon>
        <taxon>Perkinsozoa</taxon>
        <taxon>Perkinsea</taxon>
        <taxon>Perkinsida</taxon>
        <taxon>Perkinsidae</taxon>
        <taxon>Perkinsus</taxon>
    </lineage>
</organism>
<feature type="transmembrane region" description="Helical" evidence="17">
    <location>
        <begin position="282"/>
        <end position="303"/>
    </location>
</feature>
<sequence>MNHARAVLCVAASLFGALLYGVTLAFSGPAIDTMRNTVTATDGTPIEIGDGSSLFVFPNEVDASLFGSIMNVGAIIGSLGGGPVNDRIGRKWSLFAASPLYVAAFLWIGLGTTAWQLILARFINGSALGLSTVSVPTYIGEVSPTKYRGLLGGFNQVAITSGALLVYLLGVALRTQALSTDPNATPSTFCNWRSLSFICMIPSGLLGICMFFALESPRWLAEKSRTQEAQAVLKLLRGADENNEEIRVEMTALEDIHTKNLTKGKSSFKETIKALGGIKMQIFIGVMLHVFQQFSGINAVIFYQTSIFQAAEVDNRDVLSLTVTIVLVVFAIVSAGTVDRFGRKILLISAGAGMFLSAFCEGLFFYLREESGNQELGWLAITSAYCYMASFALAIGSIPWIMLAELFPDELRGLCTSLATAVNWFCSFLITYFIIDIRDAISFYGVFWLFSGVCLTLVVFTIFLVPETKGRTFEEIQAHFQHTKRMSGRPSEVPAK</sequence>
<comment type="catalytic activity">
    <reaction evidence="10">
        <text>D-glucose(out) = D-glucose(in)</text>
        <dbReference type="Rhea" id="RHEA:60376"/>
        <dbReference type="ChEBI" id="CHEBI:4167"/>
    </reaction>
    <physiologicalReaction direction="left-to-right" evidence="10">
        <dbReference type="Rhea" id="RHEA:60377"/>
    </physiologicalReaction>
</comment>
<comment type="catalytic activity">
    <reaction evidence="11">
        <text>D-xylose(out) = D-xylose(in)</text>
        <dbReference type="Rhea" id="RHEA:78427"/>
        <dbReference type="ChEBI" id="CHEBI:53455"/>
    </reaction>
    <physiologicalReaction direction="left-to-right" evidence="11">
        <dbReference type="Rhea" id="RHEA:78428"/>
    </physiologicalReaction>
</comment>
<dbReference type="InterPro" id="IPR036259">
    <property type="entry name" value="MFS_trans_sf"/>
</dbReference>
<dbReference type="PRINTS" id="PR00171">
    <property type="entry name" value="SUGRTRNSPORT"/>
</dbReference>
<feature type="transmembrane region" description="Helical" evidence="17">
    <location>
        <begin position="345"/>
        <end position="366"/>
    </location>
</feature>
<evidence type="ECO:0000256" key="9">
    <source>
        <dbReference type="ARBA" id="ARBA00044637"/>
    </source>
</evidence>
<keyword evidence="5" id="KW-0762">Sugar transport</keyword>
<dbReference type="AlphaFoldDB" id="A0A7J6MYX5"/>
<keyword evidence="4" id="KW-1003">Cell membrane</keyword>
<evidence type="ECO:0000256" key="14">
    <source>
        <dbReference type="ARBA" id="ARBA00044710"/>
    </source>
</evidence>
<reference evidence="20 21" key="1">
    <citation type="submission" date="2020-04" db="EMBL/GenBank/DDBJ databases">
        <title>Perkinsus chesapeaki whole genome sequence.</title>
        <authorList>
            <person name="Bogema D.R."/>
        </authorList>
    </citation>
    <scope>NUCLEOTIDE SEQUENCE [LARGE SCALE GENOMIC DNA]</scope>
    <source>
        <strain evidence="20">ATCC PRA-425</strain>
    </source>
</reference>
<dbReference type="SUPFAM" id="SSF103473">
    <property type="entry name" value="MFS general substrate transporter"/>
    <property type="match status" value="1"/>
</dbReference>
<feature type="chain" id="PRO_5029783922" description="Hexose transporter 1" evidence="18">
    <location>
        <begin position="26"/>
        <end position="496"/>
    </location>
</feature>
<comment type="catalytic activity">
    <reaction evidence="14">
        <text>D-fructose(out) = D-fructose(in)</text>
        <dbReference type="Rhea" id="RHEA:60372"/>
        <dbReference type="ChEBI" id="CHEBI:37721"/>
    </reaction>
    <physiologicalReaction direction="left-to-right" evidence="14">
        <dbReference type="Rhea" id="RHEA:60373"/>
    </physiologicalReaction>
</comment>
<feature type="transmembrane region" description="Helical" evidence="17">
    <location>
        <begin position="318"/>
        <end position="338"/>
    </location>
</feature>
<dbReference type="Proteomes" id="UP000591131">
    <property type="component" value="Unassembled WGS sequence"/>
</dbReference>
<evidence type="ECO:0000256" key="11">
    <source>
        <dbReference type="ARBA" id="ARBA00044656"/>
    </source>
</evidence>
<dbReference type="GO" id="GO:0022857">
    <property type="term" value="F:transmembrane transporter activity"/>
    <property type="evidence" value="ECO:0007669"/>
    <property type="project" value="InterPro"/>
</dbReference>
<dbReference type="PROSITE" id="PS00216">
    <property type="entry name" value="SUGAR_TRANSPORT_1"/>
    <property type="match status" value="1"/>
</dbReference>
<dbReference type="Gene3D" id="1.20.1250.20">
    <property type="entry name" value="MFS general substrate transporter like domains"/>
    <property type="match status" value="1"/>
</dbReference>
<comment type="catalytic activity">
    <reaction evidence="9">
        <text>D-galactose(in) = D-galactose(out)</text>
        <dbReference type="Rhea" id="RHEA:34915"/>
        <dbReference type="ChEBI" id="CHEBI:4139"/>
    </reaction>
    <physiologicalReaction direction="right-to-left" evidence="9">
        <dbReference type="Rhea" id="RHEA:34917"/>
    </physiologicalReaction>
</comment>
<dbReference type="NCBIfam" id="TIGR00879">
    <property type="entry name" value="SP"/>
    <property type="match status" value="1"/>
</dbReference>
<feature type="transmembrane region" description="Helical" evidence="17">
    <location>
        <begin position="378"/>
        <end position="402"/>
    </location>
</feature>
<proteinExistence type="inferred from homology"/>
<protein>
    <recommendedName>
        <fullName evidence="15">Hexose transporter 1</fullName>
    </recommendedName>
</protein>
<keyword evidence="18" id="KW-0732">Signal</keyword>
<evidence type="ECO:0000256" key="1">
    <source>
        <dbReference type="ARBA" id="ARBA00004651"/>
    </source>
</evidence>
<dbReference type="InterPro" id="IPR050549">
    <property type="entry name" value="MFS_Trehalose_Transporter"/>
</dbReference>
<feature type="transmembrane region" description="Helical" evidence="17">
    <location>
        <begin position="441"/>
        <end position="465"/>
    </location>
</feature>
<evidence type="ECO:0000256" key="6">
    <source>
        <dbReference type="ARBA" id="ARBA00022692"/>
    </source>
</evidence>
<evidence type="ECO:0000256" key="8">
    <source>
        <dbReference type="ARBA" id="ARBA00023136"/>
    </source>
</evidence>
<dbReference type="PANTHER" id="PTHR48021">
    <property type="match status" value="1"/>
</dbReference>
<evidence type="ECO:0000256" key="15">
    <source>
        <dbReference type="ARBA" id="ARBA00044780"/>
    </source>
</evidence>
<keyword evidence="8 17" id="KW-0472">Membrane</keyword>
<evidence type="ECO:0000256" key="5">
    <source>
        <dbReference type="ARBA" id="ARBA00022597"/>
    </source>
</evidence>
<evidence type="ECO:0000256" key="17">
    <source>
        <dbReference type="SAM" id="Phobius"/>
    </source>
</evidence>
<feature type="transmembrane region" description="Helical" evidence="17">
    <location>
        <begin position="63"/>
        <end position="80"/>
    </location>
</feature>
<evidence type="ECO:0000256" key="2">
    <source>
        <dbReference type="ARBA" id="ARBA00011738"/>
    </source>
</evidence>
<keyword evidence="3 16" id="KW-0813">Transport</keyword>
<comment type="caution">
    <text evidence="20">The sequence shown here is derived from an EMBL/GenBank/DDBJ whole genome shotgun (WGS) entry which is preliminary data.</text>
</comment>
<dbReference type="OrthoDB" id="6612291at2759"/>
<name>A0A7J6MYX5_PERCH</name>
<evidence type="ECO:0000256" key="13">
    <source>
        <dbReference type="ARBA" id="ARBA00044668"/>
    </source>
</evidence>
<feature type="signal peptide" evidence="18">
    <location>
        <begin position="1"/>
        <end position="25"/>
    </location>
</feature>
<feature type="transmembrane region" description="Helical" evidence="17">
    <location>
        <begin position="151"/>
        <end position="172"/>
    </location>
</feature>
<dbReference type="InterPro" id="IPR005828">
    <property type="entry name" value="MFS_sugar_transport-like"/>
</dbReference>
<feature type="transmembrane region" description="Helical" evidence="17">
    <location>
        <begin position="192"/>
        <end position="214"/>
    </location>
</feature>
<feature type="transmembrane region" description="Helical" evidence="17">
    <location>
        <begin position="414"/>
        <end position="435"/>
    </location>
</feature>
<feature type="domain" description="Major facilitator superfamily (MFS) profile" evidence="19">
    <location>
        <begin position="9"/>
        <end position="469"/>
    </location>
</feature>
<dbReference type="FunFam" id="1.20.1250.20:FF:000218">
    <property type="entry name" value="facilitated trehalose transporter Tret1"/>
    <property type="match status" value="1"/>
</dbReference>
<dbReference type="Pfam" id="PF00083">
    <property type="entry name" value="Sugar_tr"/>
    <property type="match status" value="1"/>
</dbReference>
<keyword evidence="6 17" id="KW-0812">Transmembrane</keyword>
<dbReference type="PANTHER" id="PTHR48021:SF1">
    <property type="entry name" value="GH07001P-RELATED"/>
    <property type="match status" value="1"/>
</dbReference>
<evidence type="ECO:0000313" key="21">
    <source>
        <dbReference type="Proteomes" id="UP000591131"/>
    </source>
</evidence>
<evidence type="ECO:0000313" key="20">
    <source>
        <dbReference type="EMBL" id="KAF4676832.1"/>
    </source>
</evidence>
<evidence type="ECO:0000256" key="7">
    <source>
        <dbReference type="ARBA" id="ARBA00022989"/>
    </source>
</evidence>
<dbReference type="InterPro" id="IPR020846">
    <property type="entry name" value="MFS_dom"/>
</dbReference>
<accession>A0A7J6MYX5</accession>
<evidence type="ECO:0000256" key="18">
    <source>
        <dbReference type="SAM" id="SignalP"/>
    </source>
</evidence>
<comment type="similarity">
    <text evidence="16">Belongs to the major facilitator superfamily. Sugar transporter (TC 2.A.1.1) family.</text>
</comment>
<gene>
    <name evidence="20" type="ORF">FOL47_004766</name>
</gene>
<comment type="subunit">
    <text evidence="2">Homodimer.</text>
</comment>
<dbReference type="PROSITE" id="PS50850">
    <property type="entry name" value="MFS"/>
    <property type="match status" value="1"/>
</dbReference>
<dbReference type="GO" id="GO:0005886">
    <property type="term" value="C:plasma membrane"/>
    <property type="evidence" value="ECO:0007669"/>
    <property type="project" value="UniProtKB-SubCell"/>
</dbReference>
<evidence type="ECO:0000256" key="16">
    <source>
        <dbReference type="RuleBase" id="RU003346"/>
    </source>
</evidence>
<comment type="subcellular location">
    <subcellularLocation>
        <location evidence="1">Cell membrane</location>
        <topology evidence="1">Multi-pass membrane protein</topology>
    </subcellularLocation>
</comment>